<gene>
    <name evidence="1" type="ORF">HPBE_LOCUS6556</name>
</gene>
<evidence type="ECO:0000313" key="1">
    <source>
        <dbReference type="EMBL" id="VDO68745.1"/>
    </source>
</evidence>
<reference evidence="1 2" key="1">
    <citation type="submission" date="2018-11" db="EMBL/GenBank/DDBJ databases">
        <authorList>
            <consortium name="Pathogen Informatics"/>
        </authorList>
    </citation>
    <scope>NUCLEOTIDE SEQUENCE [LARGE SCALE GENOMIC DNA]</scope>
</reference>
<dbReference type="OrthoDB" id="5864494at2759"/>
<accession>A0A3P8B7R3</accession>
<name>A0A183FI71_HELPZ</name>
<proteinExistence type="predicted"/>
<dbReference type="AlphaFoldDB" id="A0A183FI71"/>
<reference evidence="3" key="2">
    <citation type="submission" date="2019-09" db="UniProtKB">
        <authorList>
            <consortium name="WormBaseParasite"/>
        </authorList>
    </citation>
    <scope>IDENTIFICATION</scope>
</reference>
<dbReference type="WBParaSite" id="HPBE_0000655501-mRNA-1">
    <property type="protein sequence ID" value="HPBE_0000655501-mRNA-1"/>
    <property type="gene ID" value="HPBE_0000655501"/>
</dbReference>
<evidence type="ECO:0000313" key="3">
    <source>
        <dbReference type="WBParaSite" id="HPBE_0000655501-mRNA-1"/>
    </source>
</evidence>
<dbReference type="EMBL" id="UZAH01025689">
    <property type="protein sequence ID" value="VDO68745.1"/>
    <property type="molecule type" value="Genomic_DNA"/>
</dbReference>
<keyword evidence="2" id="KW-1185">Reference proteome</keyword>
<evidence type="ECO:0000313" key="2">
    <source>
        <dbReference type="Proteomes" id="UP000050761"/>
    </source>
</evidence>
<organism evidence="2 3">
    <name type="scientific">Heligmosomoides polygyrus</name>
    <name type="common">Parasitic roundworm</name>
    <dbReference type="NCBI Taxonomy" id="6339"/>
    <lineage>
        <taxon>Eukaryota</taxon>
        <taxon>Metazoa</taxon>
        <taxon>Ecdysozoa</taxon>
        <taxon>Nematoda</taxon>
        <taxon>Chromadorea</taxon>
        <taxon>Rhabditida</taxon>
        <taxon>Rhabditina</taxon>
        <taxon>Rhabditomorpha</taxon>
        <taxon>Strongyloidea</taxon>
        <taxon>Heligmosomidae</taxon>
        <taxon>Heligmosomoides</taxon>
    </lineage>
</organism>
<accession>A0A183FI71</accession>
<dbReference type="Proteomes" id="UP000050761">
    <property type="component" value="Unassembled WGS sequence"/>
</dbReference>
<sequence>MTTTSLLNTTSRGGLFDELMSTCAALISNKASQIPESAFVVIAFWFPQARHIVIEDVNQLQPHVHCPRSSLPA</sequence>
<protein>
    <submittedName>
        <fullName evidence="1 3">Uncharacterized protein</fullName>
    </submittedName>
</protein>